<dbReference type="PANTHER" id="PTHR38687:SF1">
    <property type="entry name" value="CELL DIVISION PROTEIN DEDD"/>
    <property type="match status" value="1"/>
</dbReference>
<feature type="region of interest" description="Disordered" evidence="1">
    <location>
        <begin position="53"/>
        <end position="161"/>
    </location>
</feature>
<evidence type="ECO:0000256" key="1">
    <source>
        <dbReference type="SAM" id="MobiDB-lite"/>
    </source>
</evidence>
<feature type="compositionally biased region" description="Low complexity" evidence="1">
    <location>
        <begin position="58"/>
        <end position="73"/>
    </location>
</feature>
<keyword evidence="2" id="KW-0472">Membrane</keyword>
<feature type="domain" description="SPOR" evidence="3">
    <location>
        <begin position="158"/>
        <end position="232"/>
    </location>
</feature>
<organism evidence="4 5">
    <name type="scientific">Granulicella mallensis</name>
    <dbReference type="NCBI Taxonomy" id="940614"/>
    <lineage>
        <taxon>Bacteria</taxon>
        <taxon>Pseudomonadati</taxon>
        <taxon>Acidobacteriota</taxon>
        <taxon>Terriglobia</taxon>
        <taxon>Terriglobales</taxon>
        <taxon>Acidobacteriaceae</taxon>
        <taxon>Granulicella</taxon>
    </lineage>
</organism>
<keyword evidence="2" id="KW-0812">Transmembrane</keyword>
<evidence type="ECO:0000313" key="4">
    <source>
        <dbReference type="EMBL" id="MBB5064372.1"/>
    </source>
</evidence>
<dbReference type="SUPFAM" id="SSF110997">
    <property type="entry name" value="Sporulation related repeat"/>
    <property type="match status" value="1"/>
</dbReference>
<dbReference type="EMBL" id="JACHIO010000010">
    <property type="protein sequence ID" value="MBB5064372.1"/>
    <property type="molecule type" value="Genomic_DNA"/>
</dbReference>
<keyword evidence="4" id="KW-0131">Cell cycle</keyword>
<keyword evidence="4" id="KW-0132">Cell division</keyword>
<dbReference type="GO" id="GO:0030428">
    <property type="term" value="C:cell septum"/>
    <property type="evidence" value="ECO:0007669"/>
    <property type="project" value="TreeGrafter"/>
</dbReference>
<gene>
    <name evidence="4" type="ORF">HDF15_002726</name>
</gene>
<dbReference type="InterPro" id="IPR036680">
    <property type="entry name" value="SPOR-like_sf"/>
</dbReference>
<dbReference type="GO" id="GO:0032153">
    <property type="term" value="C:cell division site"/>
    <property type="evidence" value="ECO:0007669"/>
    <property type="project" value="TreeGrafter"/>
</dbReference>
<dbReference type="Proteomes" id="UP000584867">
    <property type="component" value="Unassembled WGS sequence"/>
</dbReference>
<protein>
    <submittedName>
        <fullName evidence="4">Cell division septation protein DedD</fullName>
    </submittedName>
</protein>
<accession>A0A7W7ZQQ8</accession>
<dbReference type="InterPro" id="IPR007730">
    <property type="entry name" value="SPOR-like_dom"/>
</dbReference>
<keyword evidence="2" id="KW-1133">Transmembrane helix</keyword>
<dbReference type="Gene3D" id="3.30.70.1070">
    <property type="entry name" value="Sporulation related repeat"/>
    <property type="match status" value="1"/>
</dbReference>
<reference evidence="4 5" key="1">
    <citation type="submission" date="2020-08" db="EMBL/GenBank/DDBJ databases">
        <title>Genomic Encyclopedia of Type Strains, Phase IV (KMG-V): Genome sequencing to study the core and pangenomes of soil and plant-associated prokaryotes.</title>
        <authorList>
            <person name="Whitman W."/>
        </authorList>
    </citation>
    <scope>NUCLEOTIDE SEQUENCE [LARGE SCALE GENOMIC DNA]</scope>
    <source>
        <strain evidence="4 5">X5P3</strain>
    </source>
</reference>
<evidence type="ECO:0000259" key="3">
    <source>
        <dbReference type="PROSITE" id="PS51724"/>
    </source>
</evidence>
<dbReference type="RefSeq" id="WP_184256221.1">
    <property type="nucleotide sequence ID" value="NZ_JACHIO010000010.1"/>
</dbReference>
<dbReference type="PROSITE" id="PS51724">
    <property type="entry name" value="SPOR"/>
    <property type="match status" value="1"/>
</dbReference>
<sequence length="232" mass="24097">MSHLLDDDDDDLQGRQNHRELTLGTGSVLGIFFGLALLCALFFAFGYNMGHKSAPPVSAASDTSDTSDASSTTFNTFKPAAGSPAGHTNAPAIKPVAATNESDDTEDTPEAPSPRPAAPVHVPVTTTATETPVPAKKPAPVSESASSSHPTPPPTPSTTPAGSFVVQVAAVSHQEDASLLVGALQRKGYTVAAHSEPQDKLIHIQVGPFSNHKDADAMRQRLLADGYNAIVK</sequence>
<dbReference type="PANTHER" id="PTHR38687">
    <property type="entry name" value="CELL DIVISION PROTEIN DEDD-RELATED"/>
    <property type="match status" value="1"/>
</dbReference>
<comment type="caution">
    <text evidence="4">The sequence shown here is derived from an EMBL/GenBank/DDBJ whole genome shotgun (WGS) entry which is preliminary data.</text>
</comment>
<dbReference type="GO" id="GO:0032506">
    <property type="term" value="P:cytokinetic process"/>
    <property type="evidence" value="ECO:0007669"/>
    <property type="project" value="TreeGrafter"/>
</dbReference>
<evidence type="ECO:0000313" key="5">
    <source>
        <dbReference type="Proteomes" id="UP000584867"/>
    </source>
</evidence>
<evidence type="ECO:0000256" key="2">
    <source>
        <dbReference type="SAM" id="Phobius"/>
    </source>
</evidence>
<feature type="compositionally biased region" description="Low complexity" evidence="1">
    <location>
        <begin position="118"/>
        <end position="149"/>
    </location>
</feature>
<feature type="transmembrane region" description="Helical" evidence="2">
    <location>
        <begin position="21"/>
        <end position="47"/>
    </location>
</feature>
<name>A0A7W7ZQQ8_9BACT</name>
<dbReference type="GO" id="GO:0042834">
    <property type="term" value="F:peptidoglycan binding"/>
    <property type="evidence" value="ECO:0007669"/>
    <property type="project" value="InterPro"/>
</dbReference>
<dbReference type="Pfam" id="PF05036">
    <property type="entry name" value="SPOR"/>
    <property type="match status" value="1"/>
</dbReference>
<proteinExistence type="predicted"/>
<dbReference type="InterPro" id="IPR052521">
    <property type="entry name" value="Cell_div_SPOR-domain"/>
</dbReference>
<dbReference type="AlphaFoldDB" id="A0A7W7ZQQ8"/>